<dbReference type="InterPro" id="IPR004045">
    <property type="entry name" value="Glutathione_S-Trfase_N"/>
</dbReference>
<feature type="domain" description="GST N-terminal" evidence="1">
    <location>
        <begin position="31"/>
        <end position="111"/>
    </location>
</feature>
<dbReference type="SUPFAM" id="SSF52833">
    <property type="entry name" value="Thioredoxin-like"/>
    <property type="match status" value="1"/>
</dbReference>
<dbReference type="Pfam" id="PF13417">
    <property type="entry name" value="GST_N_3"/>
    <property type="match status" value="1"/>
</dbReference>
<organism evidence="2 3">
    <name type="scientific">Salinivibrio kushneri</name>
    <dbReference type="NCBI Taxonomy" id="1908198"/>
    <lineage>
        <taxon>Bacteria</taxon>
        <taxon>Pseudomonadati</taxon>
        <taxon>Pseudomonadota</taxon>
        <taxon>Gammaproteobacteria</taxon>
        <taxon>Vibrionales</taxon>
        <taxon>Vibrionaceae</taxon>
        <taxon>Salinivibrio</taxon>
    </lineage>
</organism>
<dbReference type="PANTHER" id="PTHR45288:SF1">
    <property type="entry name" value="THIOREDOXIN FAMILY PROTEIN"/>
    <property type="match status" value="1"/>
</dbReference>
<name>A0AB36K6F2_9GAMM</name>
<reference evidence="2 3" key="1">
    <citation type="journal article" date="2017" name="Genome Announc.">
        <title>Draft Genome Sequences of Salinivibrio proteolyticus, Salinivibrio sharmensis, Salinivibrio siamensis, Salinivibrio costicola subsp. alcaliphilus, Salinivibrio costicola subsp. vallismortis, and 29 New Isolates Belonging to the Genus Salinivibrio.</title>
        <authorList>
            <person name="Lopez-Hermoso C."/>
            <person name="de la Haba R.R."/>
            <person name="Sanchez-Porro C."/>
            <person name="Bayliss S.C."/>
            <person name="Feil E.J."/>
            <person name="Ventosa A."/>
        </authorList>
    </citation>
    <scope>NUCLEOTIDE SEQUENCE [LARGE SCALE GENOMIC DNA]</scope>
    <source>
        <strain evidence="2 3">IC202</strain>
    </source>
</reference>
<dbReference type="InterPro" id="IPR011767">
    <property type="entry name" value="GLR_AS"/>
</dbReference>
<dbReference type="PROSITE" id="PS50404">
    <property type="entry name" value="GST_NTER"/>
    <property type="match status" value="1"/>
</dbReference>
<sequence length="111" mass="12969">MPSLRRVNSHSWWYLKSRPDDLKGNIMADLNGLSLYHKEHCPFCHKVRAVMTELKLDIPLVDMNANAEEWQRLQTEGGKGMVPCLRIDQGGETQWMYESDDIIEYLRDNFA</sequence>
<dbReference type="AlphaFoldDB" id="A0AB36K6F2"/>
<dbReference type="PROSITE" id="PS51354">
    <property type="entry name" value="GLUTAREDOXIN_2"/>
    <property type="match status" value="1"/>
</dbReference>
<accession>A0AB36K6F2</accession>
<dbReference type="InterPro" id="IPR036249">
    <property type="entry name" value="Thioredoxin-like_sf"/>
</dbReference>
<dbReference type="EMBL" id="MUEO01000028">
    <property type="protein sequence ID" value="OOE43219.1"/>
    <property type="molecule type" value="Genomic_DNA"/>
</dbReference>
<proteinExistence type="predicted"/>
<dbReference type="Proteomes" id="UP000188726">
    <property type="component" value="Unassembled WGS sequence"/>
</dbReference>
<dbReference type="Gene3D" id="3.40.30.10">
    <property type="entry name" value="Glutaredoxin"/>
    <property type="match status" value="1"/>
</dbReference>
<evidence type="ECO:0000313" key="3">
    <source>
        <dbReference type="Proteomes" id="UP000188726"/>
    </source>
</evidence>
<evidence type="ECO:0000313" key="2">
    <source>
        <dbReference type="EMBL" id="OOE43219.1"/>
    </source>
</evidence>
<gene>
    <name evidence="2" type="ORF">BZG09_11315</name>
</gene>
<evidence type="ECO:0000259" key="1">
    <source>
        <dbReference type="PROSITE" id="PS50404"/>
    </source>
</evidence>
<dbReference type="PROSITE" id="PS00195">
    <property type="entry name" value="GLUTAREDOXIN_1"/>
    <property type="match status" value="1"/>
</dbReference>
<dbReference type="PANTHER" id="PTHR45288">
    <property type="entry name" value="THIOREDOXIN FAMILY PROTEIN"/>
    <property type="match status" value="1"/>
</dbReference>
<comment type="caution">
    <text evidence="2">The sequence shown here is derived from an EMBL/GenBank/DDBJ whole genome shotgun (WGS) entry which is preliminary data.</text>
</comment>
<protein>
    <recommendedName>
        <fullName evidence="1">GST N-terminal domain-containing protein</fullName>
    </recommendedName>
</protein>